<keyword evidence="3" id="KW-1185">Reference proteome</keyword>
<keyword evidence="2" id="KW-0808">Transferase</keyword>
<dbReference type="EMBL" id="CP042382">
    <property type="protein sequence ID" value="QEA39637.1"/>
    <property type="molecule type" value="Genomic_DNA"/>
</dbReference>
<dbReference type="InterPro" id="IPR000182">
    <property type="entry name" value="GNAT_dom"/>
</dbReference>
<feature type="domain" description="N-acetyltransferase" evidence="1">
    <location>
        <begin position="8"/>
        <end position="173"/>
    </location>
</feature>
<protein>
    <submittedName>
        <fullName evidence="2">GNAT family N-acetyltransferase</fullName>
    </submittedName>
</protein>
<dbReference type="GO" id="GO:0016747">
    <property type="term" value="F:acyltransferase activity, transferring groups other than amino-acyl groups"/>
    <property type="evidence" value="ECO:0007669"/>
    <property type="project" value="InterPro"/>
</dbReference>
<dbReference type="InterPro" id="IPR051531">
    <property type="entry name" value="N-acetyltransferase"/>
</dbReference>
<dbReference type="PANTHER" id="PTHR43792:SF16">
    <property type="entry name" value="N-ACETYLTRANSFERASE DOMAIN-CONTAINING PROTEIN"/>
    <property type="match status" value="1"/>
</dbReference>
<dbReference type="KEGG" id="paur:FGL86_11520"/>
<evidence type="ECO:0000259" key="1">
    <source>
        <dbReference type="PROSITE" id="PS51186"/>
    </source>
</evidence>
<gene>
    <name evidence="2" type="ORF">FGL86_11520</name>
</gene>
<reference evidence="2 3" key="1">
    <citation type="submission" date="2019-06" db="EMBL/GenBank/DDBJ databases">
        <title>Genome analyses of bacteria isolated from kimchi.</title>
        <authorList>
            <person name="Lee S."/>
            <person name="Ahn S."/>
            <person name="Roh S."/>
        </authorList>
    </citation>
    <scope>NUCLEOTIDE SEQUENCE [LARGE SCALE GENOMIC DNA]</scope>
    <source>
        <strain evidence="2 3">CBA4606</strain>
    </source>
</reference>
<dbReference type="Pfam" id="PF13302">
    <property type="entry name" value="Acetyltransf_3"/>
    <property type="match status" value="1"/>
</dbReference>
<dbReference type="InterPro" id="IPR016181">
    <property type="entry name" value="Acyl_CoA_acyltransferase"/>
</dbReference>
<dbReference type="OrthoDB" id="9801656at2"/>
<dbReference type="SUPFAM" id="SSF55729">
    <property type="entry name" value="Acyl-CoA N-acyltransferases (Nat)"/>
    <property type="match status" value="1"/>
</dbReference>
<evidence type="ECO:0000313" key="2">
    <source>
        <dbReference type="EMBL" id="QEA39637.1"/>
    </source>
</evidence>
<dbReference type="RefSeq" id="WP_147184686.1">
    <property type="nucleotide sequence ID" value="NZ_CP042382.1"/>
</dbReference>
<evidence type="ECO:0000313" key="3">
    <source>
        <dbReference type="Proteomes" id="UP000321272"/>
    </source>
</evidence>
<accession>A0A5B8SUE0</accession>
<sequence>MQLTTNRFLLRDFVDADLPAFAAYHADPRSTELYGPDETNPVLAAELIELFRTWAFETPRLNYQLAIIRRGGTLVGCCGLRGKGAEPGRAELGVELAPEYWGRYGYALEVMKRLANFGFSDLELTEIYGSTVSANAKVARLAGSLGAVSVERPTPDWMVARGWRQIEWQISREQWQAGLSNNSIKPNPLRRSV</sequence>
<dbReference type="AlphaFoldDB" id="A0A5B8SUE0"/>
<name>A0A5B8SUE0_9GAMM</name>
<organism evidence="2 3">
    <name type="scientific">Pistricoccus aurantiacus</name>
    <dbReference type="NCBI Taxonomy" id="1883414"/>
    <lineage>
        <taxon>Bacteria</taxon>
        <taxon>Pseudomonadati</taxon>
        <taxon>Pseudomonadota</taxon>
        <taxon>Gammaproteobacteria</taxon>
        <taxon>Oceanospirillales</taxon>
        <taxon>Halomonadaceae</taxon>
        <taxon>Pistricoccus</taxon>
    </lineage>
</organism>
<dbReference type="PROSITE" id="PS51186">
    <property type="entry name" value="GNAT"/>
    <property type="match status" value="1"/>
</dbReference>
<dbReference type="Gene3D" id="3.40.630.30">
    <property type="match status" value="1"/>
</dbReference>
<proteinExistence type="predicted"/>
<dbReference type="PANTHER" id="PTHR43792">
    <property type="entry name" value="GNAT FAMILY, PUTATIVE (AFU_ORTHOLOGUE AFUA_3G00765)-RELATED-RELATED"/>
    <property type="match status" value="1"/>
</dbReference>
<dbReference type="Proteomes" id="UP000321272">
    <property type="component" value="Chromosome"/>
</dbReference>